<evidence type="ECO:0000256" key="1">
    <source>
        <dbReference type="SAM" id="MobiDB-lite"/>
    </source>
</evidence>
<evidence type="ECO:0000313" key="2">
    <source>
        <dbReference type="EMBL" id="KAK7863470.1"/>
    </source>
</evidence>
<keyword evidence="3" id="KW-1185">Reference proteome</keyword>
<proteinExistence type="predicted"/>
<evidence type="ECO:0000313" key="3">
    <source>
        <dbReference type="Proteomes" id="UP001378592"/>
    </source>
</evidence>
<dbReference type="Proteomes" id="UP001378592">
    <property type="component" value="Unassembled WGS sequence"/>
</dbReference>
<accession>A0AAN9VEM8</accession>
<organism evidence="2 3">
    <name type="scientific">Gryllus longicercus</name>
    <dbReference type="NCBI Taxonomy" id="2509291"/>
    <lineage>
        <taxon>Eukaryota</taxon>
        <taxon>Metazoa</taxon>
        <taxon>Ecdysozoa</taxon>
        <taxon>Arthropoda</taxon>
        <taxon>Hexapoda</taxon>
        <taxon>Insecta</taxon>
        <taxon>Pterygota</taxon>
        <taxon>Neoptera</taxon>
        <taxon>Polyneoptera</taxon>
        <taxon>Orthoptera</taxon>
        <taxon>Ensifera</taxon>
        <taxon>Gryllidea</taxon>
        <taxon>Grylloidea</taxon>
        <taxon>Gryllidae</taxon>
        <taxon>Gryllinae</taxon>
        <taxon>Gryllus</taxon>
    </lineage>
</organism>
<feature type="compositionally biased region" description="Basic and acidic residues" evidence="1">
    <location>
        <begin position="28"/>
        <end position="42"/>
    </location>
</feature>
<name>A0AAN9VEM8_9ORTH</name>
<comment type="caution">
    <text evidence="2">The sequence shown here is derived from an EMBL/GenBank/DDBJ whole genome shotgun (WGS) entry which is preliminary data.</text>
</comment>
<feature type="compositionally biased region" description="Basic and acidic residues" evidence="1">
    <location>
        <begin position="1"/>
        <end position="12"/>
    </location>
</feature>
<sequence length="208" mass="22099">MSERFKVTKSEEPNAFPNYGATTGLEPDDIHGKQPGDSDGKHPGSSVEGPIGRRRHALSCAPTPTPCVGCRPSAVALCSRLIPARASSSAAALPFAARHGAGRPAGRPAARARDGSSALCADSKAGLRVAWREKVGFVGVLSACEGWRVVIGRRSRYTPGPWPVIWCEGRRRQWSRGAFVPGGRRVVCRPHDCALPSSLCGMPCSLYL</sequence>
<feature type="region of interest" description="Disordered" evidence="1">
    <location>
        <begin position="1"/>
        <end position="52"/>
    </location>
</feature>
<protein>
    <submittedName>
        <fullName evidence="2">Uncharacterized protein</fullName>
    </submittedName>
</protein>
<reference evidence="2 3" key="1">
    <citation type="submission" date="2024-03" db="EMBL/GenBank/DDBJ databases">
        <title>The genome assembly and annotation of the cricket Gryllus longicercus Weissman &amp; Gray.</title>
        <authorList>
            <person name="Szrajer S."/>
            <person name="Gray D."/>
            <person name="Ylla G."/>
        </authorList>
    </citation>
    <scope>NUCLEOTIDE SEQUENCE [LARGE SCALE GENOMIC DNA]</scope>
    <source>
        <strain evidence="2">DAG 2021-001</strain>
        <tissue evidence="2">Whole body minus gut</tissue>
    </source>
</reference>
<gene>
    <name evidence="2" type="ORF">R5R35_010506</name>
</gene>
<dbReference type="EMBL" id="JAZDUA010000229">
    <property type="protein sequence ID" value="KAK7863470.1"/>
    <property type="molecule type" value="Genomic_DNA"/>
</dbReference>
<dbReference type="AlphaFoldDB" id="A0AAN9VEM8"/>